<evidence type="ECO:0000313" key="3">
    <source>
        <dbReference type="Proteomes" id="UP000034207"/>
    </source>
</evidence>
<proteinExistence type="predicted"/>
<evidence type="ECO:0000256" key="1">
    <source>
        <dbReference type="SAM" id="Coils"/>
    </source>
</evidence>
<sequence length="220" mass="25543">MKTNLKSKAISLRKQGFSLKEISEDLGIAKSTASLWLRDTVLSANAIKRIESRITKGQIKAAEIKREKTRKLLNEFQAKSDVLVGRTILNIDMIKIICSLIYWCEGGKYSDNFVQFTNSDPSLMGTFLQLLRQVFMVDEKKFRVCMHLHDYHNEKKQRQFWSMVTEVPESQFIKSYNKPNTGKRIRKGYQGCVQLRYYDAVVSRELLAIAKSFMNKLENK</sequence>
<feature type="coiled-coil region" evidence="1">
    <location>
        <begin position="47"/>
        <end position="79"/>
    </location>
</feature>
<comment type="caution">
    <text evidence="2">The sequence shown here is derived from an EMBL/GenBank/DDBJ whole genome shotgun (WGS) entry which is preliminary data.</text>
</comment>
<gene>
    <name evidence="2" type="ORF">UT18_C0009G0050</name>
</gene>
<evidence type="ECO:0000313" key="2">
    <source>
        <dbReference type="EMBL" id="KKQ94639.1"/>
    </source>
</evidence>
<dbReference type="Proteomes" id="UP000034207">
    <property type="component" value="Unassembled WGS sequence"/>
</dbReference>
<dbReference type="EMBL" id="LBVV01000009">
    <property type="protein sequence ID" value="KKQ94639.1"/>
    <property type="molecule type" value="Genomic_DNA"/>
</dbReference>
<accession>A0A0G0P947</accession>
<dbReference type="AlphaFoldDB" id="A0A0G0P947"/>
<keyword evidence="1" id="KW-0175">Coiled coil</keyword>
<name>A0A0G0P947_UNCC2</name>
<organism evidence="2 3">
    <name type="scientific">candidate division CPR2 bacterium GW2011_GWC2_39_10</name>
    <dbReference type="NCBI Taxonomy" id="1618345"/>
    <lineage>
        <taxon>Bacteria</taxon>
        <taxon>Bacteria division CPR2</taxon>
    </lineage>
</organism>
<reference evidence="2 3" key="1">
    <citation type="journal article" date="2015" name="Nature">
        <title>rRNA introns, odd ribosomes, and small enigmatic genomes across a large radiation of phyla.</title>
        <authorList>
            <person name="Brown C.T."/>
            <person name="Hug L.A."/>
            <person name="Thomas B.C."/>
            <person name="Sharon I."/>
            <person name="Castelle C.J."/>
            <person name="Singh A."/>
            <person name="Wilkins M.J."/>
            <person name="Williams K.H."/>
            <person name="Banfield J.F."/>
        </authorList>
    </citation>
    <scope>NUCLEOTIDE SEQUENCE [LARGE SCALE GENOMIC DNA]</scope>
</reference>
<dbReference type="STRING" id="1618345.UT18_C0009G0050"/>
<protein>
    <submittedName>
        <fullName evidence="2">Uncharacterized protein</fullName>
    </submittedName>
</protein>